<dbReference type="RefSeq" id="XP_005090237.3">
    <property type="nucleotide sequence ID" value="XM_005090180.3"/>
</dbReference>
<evidence type="ECO:0000256" key="1">
    <source>
        <dbReference type="ARBA" id="ARBA00006853"/>
    </source>
</evidence>
<gene>
    <name evidence="8" type="primary">LOC101856232</name>
</gene>
<proteinExistence type="inferred from homology"/>
<dbReference type="InterPro" id="IPR016024">
    <property type="entry name" value="ARM-type_fold"/>
</dbReference>
<dbReference type="InterPro" id="IPR058033">
    <property type="entry name" value="ARM_TBCD_2nd"/>
</dbReference>
<organism evidence="7 8">
    <name type="scientific">Aplysia californica</name>
    <name type="common">California sea hare</name>
    <dbReference type="NCBI Taxonomy" id="6500"/>
    <lineage>
        <taxon>Eukaryota</taxon>
        <taxon>Metazoa</taxon>
        <taxon>Spiralia</taxon>
        <taxon>Lophotrochozoa</taxon>
        <taxon>Mollusca</taxon>
        <taxon>Gastropoda</taxon>
        <taxon>Heterobranchia</taxon>
        <taxon>Euthyneura</taxon>
        <taxon>Tectipleura</taxon>
        <taxon>Aplysiida</taxon>
        <taxon>Aplysioidea</taxon>
        <taxon>Aplysiidae</taxon>
        <taxon>Aplysia</taxon>
    </lineage>
</organism>
<dbReference type="Proteomes" id="UP000694888">
    <property type="component" value="Unplaced"/>
</dbReference>
<sequence>MAANMTGDGKDDGADESKLQVHETFTELEEVKELIRGLENIYEDFIEMERSAERFRFIIDDYQEQPHLIDPYLEELMLMLLNIAKQPKAPRPLTRQAFSYLYLITKMRGFKQVVRLLPHEVSDMEPLLSLIESQNPTDYELWETRYMLLLWLSIVCMIPFDLKRLDSNLQQGDGSVKMRTMDRIMAIGKMYLSVNDKVRDAAAYLVSRFLTRLDVKQELLPSILDWMMKILKDADHQTVLGCNQLCGVLATSALLFKHGKREDLLQYAPIVLQVALEAKLELCDSCVVRKMMGKLIHRLGLTFLKSRVAAWRYQRGSRSLAANLGGGVVKSTEGGSSDVIQGPEEEDEDDDVPEEIEEVIEHLLVYLKDKETIVRWTAAKGIGRVTGRLPQELADDVVGSVLELFSSQETNGAWHGGCLALAELGRRGLLLPGRLKDVVPVIMKALAYDERRGNFSVGAHVRDAACYVCWAFARAYEPKEILPYVNQIASCLIIASVFDREVNVRRAAAAAFQENVGRQGTFPHGIDILTTVDYFAVGNRVRCFTELSVFIANFPEYTQAVIDHLAEVKLAHWDSAIRELSAQALHNLTPCSPDYMAATVLPKLLPLTSGLDLFQRHGAILAVAEILHALYPISQARKKSLVDLLDENSLEEVQSVSKKLQDAKMFKRHGGEYMRTAVCCLIEKCSLSKLPFHNKPVIELWQSVIDECLTHIEPEIQAAAVAAIPSFFSEYFTRPDGSVLQDKQESILSHYLQELKSSNEPTRQGHSLALGALPRAMLQGQLSRVMAGLIAVSEVTQKEEKMAEARRDAVKALSGICETVGVANDGKADSVLCSANVATVYSALLQAIKDYTLDSRGDIGAWVREASMQALHDVTSLIVRSDPQMLTPDICKRVFCSLVQQAVEKIDRTRSLAGHLFSKLIYHSPTVPHIPQEKEVKDVFPEVLAKGTNWSAVSDTYTMFSRLLALDEYTYNVLLGLVISVGGLTESVVKFSSASLLEYLKSLSGDRAALERFMGVYLAVCRDHHRDDRVSLPAMKALDHMLCWGVLDTLASDKSDSIPDQLVSHIRSEVTKCGNPQKIMAAADVYCGLLQFEGSPRSKCLTQLMILLCHKYPRVRKTTADKVYEALLTYDEVVPEEQVSDVMSVLSETSWDNLEIAEIREKRNSLCDMLGIKRPVLLKQS</sequence>
<dbReference type="SUPFAM" id="SSF48371">
    <property type="entry name" value="ARM repeat"/>
    <property type="match status" value="2"/>
</dbReference>
<dbReference type="InterPro" id="IPR033162">
    <property type="entry name" value="TBCD"/>
</dbReference>
<evidence type="ECO:0000256" key="2">
    <source>
        <dbReference type="ARBA" id="ARBA00015003"/>
    </source>
</evidence>
<evidence type="ECO:0000256" key="4">
    <source>
        <dbReference type="SAM" id="MobiDB-lite"/>
    </source>
</evidence>
<dbReference type="Pfam" id="PF23579">
    <property type="entry name" value="ARM_TBCD"/>
    <property type="match status" value="1"/>
</dbReference>
<keyword evidence="7" id="KW-1185">Reference proteome</keyword>
<accession>A0ABM0JC32</accession>
<dbReference type="InterPro" id="IPR022577">
    <property type="entry name" value="TBCD_C"/>
</dbReference>
<dbReference type="Gene3D" id="1.25.10.10">
    <property type="entry name" value="Leucine-rich Repeat Variant"/>
    <property type="match status" value="2"/>
</dbReference>
<dbReference type="PANTHER" id="PTHR12658:SF0">
    <property type="entry name" value="TUBULIN-SPECIFIC CHAPERONE D"/>
    <property type="match status" value="1"/>
</dbReference>
<dbReference type="InterPro" id="IPR011989">
    <property type="entry name" value="ARM-like"/>
</dbReference>
<evidence type="ECO:0000313" key="7">
    <source>
        <dbReference type="Proteomes" id="UP000694888"/>
    </source>
</evidence>
<dbReference type="PANTHER" id="PTHR12658">
    <property type="entry name" value="BETA-TUBULIN COFACTOR D"/>
    <property type="match status" value="1"/>
</dbReference>
<evidence type="ECO:0000259" key="5">
    <source>
        <dbReference type="Pfam" id="PF12612"/>
    </source>
</evidence>
<evidence type="ECO:0000259" key="6">
    <source>
        <dbReference type="Pfam" id="PF25767"/>
    </source>
</evidence>
<dbReference type="Pfam" id="PF12612">
    <property type="entry name" value="TFCD_C"/>
    <property type="match status" value="1"/>
</dbReference>
<feature type="domain" description="Tubulin-folding cofactor D ARM repeats" evidence="6">
    <location>
        <begin position="288"/>
        <end position="526"/>
    </location>
</feature>
<evidence type="ECO:0000256" key="3">
    <source>
        <dbReference type="ARBA" id="ARBA00023186"/>
    </source>
</evidence>
<keyword evidence="3" id="KW-0143">Chaperone</keyword>
<name>A0ABM0JC32_APLCA</name>
<feature type="region of interest" description="Disordered" evidence="4">
    <location>
        <begin position="328"/>
        <end position="352"/>
    </location>
</feature>
<feature type="domain" description="Tubulin-folding cofactor D C-terminal" evidence="5">
    <location>
        <begin position="893"/>
        <end position="1078"/>
    </location>
</feature>
<dbReference type="Pfam" id="PF25767">
    <property type="entry name" value="ARM_TBCD_2nd"/>
    <property type="match status" value="1"/>
</dbReference>
<feature type="compositionally biased region" description="Acidic residues" evidence="4">
    <location>
        <begin position="343"/>
        <end position="352"/>
    </location>
</feature>
<evidence type="ECO:0000313" key="8">
    <source>
        <dbReference type="RefSeq" id="XP_005090237.3"/>
    </source>
</evidence>
<reference evidence="8" key="1">
    <citation type="submission" date="2025-08" db="UniProtKB">
        <authorList>
            <consortium name="RefSeq"/>
        </authorList>
    </citation>
    <scope>IDENTIFICATION</scope>
</reference>
<protein>
    <recommendedName>
        <fullName evidence="2">Tubulin-specific chaperone D</fullName>
    </recommendedName>
</protein>
<comment type="similarity">
    <text evidence="1">Belongs to the TBCD family.</text>
</comment>
<dbReference type="GeneID" id="101856232"/>